<proteinExistence type="predicted"/>
<sequence length="55" mass="5802">MALAAAAESVEGCLARAEEGSLASSAQTILETLTAHKLAWHQDILPKFIGIHQSN</sequence>
<protein>
    <submittedName>
        <fullName evidence="1">Uncharacterized protein</fullName>
    </submittedName>
</protein>
<organism evidence="1 2">
    <name type="scientific">Durusdinium trenchii</name>
    <dbReference type="NCBI Taxonomy" id="1381693"/>
    <lineage>
        <taxon>Eukaryota</taxon>
        <taxon>Sar</taxon>
        <taxon>Alveolata</taxon>
        <taxon>Dinophyceae</taxon>
        <taxon>Suessiales</taxon>
        <taxon>Symbiodiniaceae</taxon>
        <taxon>Durusdinium</taxon>
    </lineage>
</organism>
<dbReference type="EMBL" id="CAXAMM010008969">
    <property type="protein sequence ID" value="CAK9019013.1"/>
    <property type="molecule type" value="Genomic_DNA"/>
</dbReference>
<name>A0ABP0JXA5_9DINO</name>
<reference evidence="1 2" key="1">
    <citation type="submission" date="2024-02" db="EMBL/GenBank/DDBJ databases">
        <authorList>
            <person name="Chen Y."/>
            <person name="Shah S."/>
            <person name="Dougan E. K."/>
            <person name="Thang M."/>
            <person name="Chan C."/>
        </authorList>
    </citation>
    <scope>NUCLEOTIDE SEQUENCE [LARGE SCALE GENOMIC DNA]</scope>
</reference>
<comment type="caution">
    <text evidence="1">The sequence shown here is derived from an EMBL/GenBank/DDBJ whole genome shotgun (WGS) entry which is preliminary data.</text>
</comment>
<accession>A0ABP0JXA5</accession>
<gene>
    <name evidence="1" type="ORF">SCF082_LOCUS14333</name>
</gene>
<evidence type="ECO:0000313" key="2">
    <source>
        <dbReference type="Proteomes" id="UP001642464"/>
    </source>
</evidence>
<dbReference type="Proteomes" id="UP001642464">
    <property type="component" value="Unassembled WGS sequence"/>
</dbReference>
<keyword evidence="2" id="KW-1185">Reference proteome</keyword>
<feature type="non-terminal residue" evidence="1">
    <location>
        <position position="55"/>
    </location>
</feature>
<evidence type="ECO:0000313" key="1">
    <source>
        <dbReference type="EMBL" id="CAK9019013.1"/>
    </source>
</evidence>